<dbReference type="GO" id="GO:0010468">
    <property type="term" value="P:regulation of gene expression"/>
    <property type="evidence" value="ECO:0007669"/>
    <property type="project" value="TreeGrafter"/>
</dbReference>
<feature type="domain" description="RRM" evidence="5">
    <location>
        <begin position="54"/>
        <end position="130"/>
    </location>
</feature>
<proteinExistence type="predicted"/>
<evidence type="ECO:0000256" key="1">
    <source>
        <dbReference type="ARBA" id="ARBA00004123"/>
    </source>
</evidence>
<dbReference type="Gene3D" id="3.30.70.330">
    <property type="match status" value="2"/>
</dbReference>
<dbReference type="GO" id="GO:0005654">
    <property type="term" value="C:nucleoplasm"/>
    <property type="evidence" value="ECO:0007669"/>
    <property type="project" value="TreeGrafter"/>
</dbReference>
<name>A0AAU9M877_9ASTR</name>
<dbReference type="InterPro" id="IPR000504">
    <property type="entry name" value="RRM_dom"/>
</dbReference>
<keyword evidence="3" id="KW-0694">RNA-binding</keyword>
<dbReference type="SUPFAM" id="SSF54928">
    <property type="entry name" value="RNA-binding domain, RBD"/>
    <property type="match status" value="2"/>
</dbReference>
<keyword evidence="7" id="KW-1185">Reference proteome</keyword>
<evidence type="ECO:0000313" key="6">
    <source>
        <dbReference type="EMBL" id="CAH1422782.1"/>
    </source>
</evidence>
<dbReference type="Pfam" id="PF00076">
    <property type="entry name" value="RRM_1"/>
    <property type="match status" value="2"/>
</dbReference>
<dbReference type="PANTHER" id="PTHR48033:SF10">
    <property type="entry name" value="RNA-BINDING PROTEIN SQUID"/>
    <property type="match status" value="1"/>
</dbReference>
<evidence type="ECO:0000256" key="3">
    <source>
        <dbReference type="PROSITE-ProRule" id="PRU00176"/>
    </source>
</evidence>
<feature type="region of interest" description="Disordered" evidence="4">
    <location>
        <begin position="1"/>
        <end position="51"/>
    </location>
</feature>
<sequence>MDGGHPFVNGDDEQLQFDNLNQNHEDYDDNVDDSGGGNEIRHSINDSSRDSSAGKLFVGGIAWETSEESFSSYFSHYGELTDSVIMMDKISGRPRGFGFVTFADPADADKVLEQDHVIDGRPVEVKRTVPREDMQGSRGVSRTKKIFVGGIPLTLTEDEMREYFLSYGEIVEHQIMLDHVTGRSRGFGFVTFDSEEAVDKIFADGQLHELQGKQVEIKRAEPKRAGAGAGGDFSYDSRSRGRGGGSKSYGGGFGRGVAGYGGKADRGYDDYGGGYAGYDGYGGGYGGGTAGFYAGYGGYGYGYGFGGPMYGGAGYAGYGGYGGAAGYAGGRGYGSGSGSGGGGGGYGGKGFGRGGGGGGYGYGYGYDGSKGYDSSNGGGGGSSGGSGGGRFHPYRK</sequence>
<dbReference type="EMBL" id="CAKMRJ010001112">
    <property type="protein sequence ID" value="CAH1422782.1"/>
    <property type="molecule type" value="Genomic_DNA"/>
</dbReference>
<gene>
    <name evidence="6" type="ORF">LVIROSA_LOCUS10095</name>
</gene>
<evidence type="ECO:0000256" key="2">
    <source>
        <dbReference type="ARBA" id="ARBA00023242"/>
    </source>
</evidence>
<dbReference type="SMART" id="SM00360">
    <property type="entry name" value="RRM"/>
    <property type="match status" value="2"/>
</dbReference>
<feature type="region of interest" description="Disordered" evidence="4">
    <location>
        <begin position="376"/>
        <end position="396"/>
    </location>
</feature>
<dbReference type="PROSITE" id="PS50102">
    <property type="entry name" value="RRM"/>
    <property type="match status" value="2"/>
</dbReference>
<dbReference type="FunFam" id="3.30.70.330:FF:000051">
    <property type="entry name" value="Heterogeneous nuclear ribonucleoprotein 1"/>
    <property type="match status" value="1"/>
</dbReference>
<evidence type="ECO:0000313" key="7">
    <source>
        <dbReference type="Proteomes" id="UP001157418"/>
    </source>
</evidence>
<dbReference type="Proteomes" id="UP001157418">
    <property type="component" value="Unassembled WGS sequence"/>
</dbReference>
<evidence type="ECO:0000256" key="4">
    <source>
        <dbReference type="SAM" id="MobiDB-lite"/>
    </source>
</evidence>
<dbReference type="AlphaFoldDB" id="A0AAU9M877"/>
<feature type="domain" description="RRM" evidence="5">
    <location>
        <begin position="144"/>
        <end position="222"/>
    </location>
</feature>
<comment type="caution">
    <text evidence="6">The sequence shown here is derived from an EMBL/GenBank/DDBJ whole genome shotgun (WGS) entry which is preliminary data.</text>
</comment>
<comment type="subcellular location">
    <subcellularLocation>
        <location evidence="1">Nucleus</location>
    </subcellularLocation>
</comment>
<dbReference type="InterPro" id="IPR035979">
    <property type="entry name" value="RBD_domain_sf"/>
</dbReference>
<dbReference type="GO" id="GO:0003723">
    <property type="term" value="F:RNA binding"/>
    <property type="evidence" value="ECO:0007669"/>
    <property type="project" value="UniProtKB-UniRule"/>
</dbReference>
<keyword evidence="2" id="KW-0539">Nucleus</keyword>
<feature type="compositionally biased region" description="Basic and acidic residues" evidence="4">
    <location>
        <begin position="39"/>
        <end position="49"/>
    </location>
</feature>
<accession>A0AAU9M877</accession>
<organism evidence="6 7">
    <name type="scientific">Lactuca virosa</name>
    <dbReference type="NCBI Taxonomy" id="75947"/>
    <lineage>
        <taxon>Eukaryota</taxon>
        <taxon>Viridiplantae</taxon>
        <taxon>Streptophyta</taxon>
        <taxon>Embryophyta</taxon>
        <taxon>Tracheophyta</taxon>
        <taxon>Spermatophyta</taxon>
        <taxon>Magnoliopsida</taxon>
        <taxon>eudicotyledons</taxon>
        <taxon>Gunneridae</taxon>
        <taxon>Pentapetalae</taxon>
        <taxon>asterids</taxon>
        <taxon>campanulids</taxon>
        <taxon>Asterales</taxon>
        <taxon>Asteraceae</taxon>
        <taxon>Cichorioideae</taxon>
        <taxon>Cichorieae</taxon>
        <taxon>Lactucinae</taxon>
        <taxon>Lactuca</taxon>
    </lineage>
</organism>
<feature type="compositionally biased region" description="Gly residues" evidence="4">
    <location>
        <begin position="376"/>
        <end position="390"/>
    </location>
</feature>
<dbReference type="PANTHER" id="PTHR48033">
    <property type="entry name" value="RNA-BINDING (RRM/RBD/RNP MOTIFS) FAMILY PROTEIN"/>
    <property type="match status" value="1"/>
</dbReference>
<dbReference type="InterPro" id="IPR012677">
    <property type="entry name" value="Nucleotide-bd_a/b_plait_sf"/>
</dbReference>
<protein>
    <recommendedName>
        <fullName evidence="5">RRM domain-containing protein</fullName>
    </recommendedName>
</protein>
<reference evidence="6 7" key="1">
    <citation type="submission" date="2022-01" db="EMBL/GenBank/DDBJ databases">
        <authorList>
            <person name="Xiong W."/>
            <person name="Schranz E."/>
        </authorList>
    </citation>
    <scope>NUCLEOTIDE SEQUENCE [LARGE SCALE GENOMIC DNA]</scope>
</reference>
<feature type="region of interest" description="Disordered" evidence="4">
    <location>
        <begin position="216"/>
        <end position="247"/>
    </location>
</feature>
<dbReference type="GO" id="GO:0000785">
    <property type="term" value="C:chromatin"/>
    <property type="evidence" value="ECO:0007669"/>
    <property type="project" value="TreeGrafter"/>
</dbReference>
<evidence type="ECO:0000259" key="5">
    <source>
        <dbReference type="PROSITE" id="PS50102"/>
    </source>
</evidence>